<name>H9UJ71_SPIAZ</name>
<evidence type="ECO:0000256" key="6">
    <source>
        <dbReference type="SAM" id="Coils"/>
    </source>
</evidence>
<dbReference type="GO" id="GO:0008360">
    <property type="term" value="P:regulation of cell shape"/>
    <property type="evidence" value="ECO:0007669"/>
    <property type="project" value="UniProtKB-KW"/>
</dbReference>
<evidence type="ECO:0000256" key="3">
    <source>
        <dbReference type="ARBA" id="ARBA00022960"/>
    </source>
</evidence>
<dbReference type="KEGG" id="sfc:Spiaf_1505"/>
<dbReference type="OrthoDB" id="9792313at2"/>
<dbReference type="InterPro" id="IPR055342">
    <property type="entry name" value="MreC_beta-barrel_core"/>
</dbReference>
<dbReference type="Proteomes" id="UP000007383">
    <property type="component" value="Chromosome"/>
</dbReference>
<evidence type="ECO:0000259" key="8">
    <source>
        <dbReference type="Pfam" id="PF04085"/>
    </source>
</evidence>
<evidence type="ECO:0000256" key="5">
    <source>
        <dbReference type="PIRNR" id="PIRNR038471"/>
    </source>
</evidence>
<feature type="coiled-coil region" evidence="6">
    <location>
        <begin position="72"/>
        <end position="109"/>
    </location>
</feature>
<evidence type="ECO:0000256" key="4">
    <source>
        <dbReference type="ARBA" id="ARBA00032089"/>
    </source>
</evidence>
<accession>H9UJ71</accession>
<dbReference type="InterPro" id="IPR007221">
    <property type="entry name" value="MreC"/>
</dbReference>
<dbReference type="Gene3D" id="2.40.10.340">
    <property type="entry name" value="Rod shape-determining protein MreC, domain 1"/>
    <property type="match status" value="1"/>
</dbReference>
<dbReference type="InterPro" id="IPR042175">
    <property type="entry name" value="Cell/Rod_MreC_2"/>
</dbReference>
<protein>
    <recommendedName>
        <fullName evidence="2 5">Cell shape-determining protein MreC</fullName>
    </recommendedName>
    <alternativeName>
        <fullName evidence="4 5">Cell shape protein MreC</fullName>
    </alternativeName>
</protein>
<proteinExistence type="inferred from homology"/>
<sequence>MRTEAYTTQSNKKTIAVFVGLMILGLVGMLLDGRSAADSLQSGGVTVFGGLQRSTAAVGAFFSETVASIHELSRLREQYDMLAERLHGMEENMADIEELYRENQRLREALQFSSVLQYQNEPAQIIAKDPGNLFGTLSINKGAAHGLRPGDPVIAIQDGRQGLVGRIMQTGRFTSIVQPMFDTRSHVAARLQETRLEGIVSGTGRPDSPLQLQFIPQRARSDLRTGDVVVTSGMSQIFPPGILVGTIVSMQAMPYESSLTIELGPIIDFNRLELVYVLTGTNSDGGES</sequence>
<keyword evidence="3 5" id="KW-0133">Cell shape</keyword>
<keyword evidence="7" id="KW-0812">Transmembrane</keyword>
<dbReference type="RefSeq" id="WP_014455548.1">
    <property type="nucleotide sequence ID" value="NC_017098.1"/>
</dbReference>
<keyword evidence="7" id="KW-0472">Membrane</keyword>
<feature type="domain" description="Rod shape-determining protein MreC beta-barrel core" evidence="8">
    <location>
        <begin position="125"/>
        <end position="278"/>
    </location>
</feature>
<dbReference type="NCBIfam" id="TIGR00219">
    <property type="entry name" value="mreC"/>
    <property type="match status" value="1"/>
</dbReference>
<evidence type="ECO:0000313" key="9">
    <source>
        <dbReference type="EMBL" id="AFG37564.1"/>
    </source>
</evidence>
<dbReference type="EMBL" id="CP003282">
    <property type="protein sequence ID" value="AFG37564.1"/>
    <property type="molecule type" value="Genomic_DNA"/>
</dbReference>
<dbReference type="InterPro" id="IPR042177">
    <property type="entry name" value="Cell/Rod_1"/>
</dbReference>
<evidence type="ECO:0000256" key="1">
    <source>
        <dbReference type="ARBA" id="ARBA00009369"/>
    </source>
</evidence>
<dbReference type="Gene3D" id="2.40.10.350">
    <property type="entry name" value="Rod shape-determining protein MreC, domain 2"/>
    <property type="match status" value="1"/>
</dbReference>
<keyword evidence="10" id="KW-1185">Reference proteome</keyword>
<dbReference type="eggNOG" id="COG1792">
    <property type="taxonomic scope" value="Bacteria"/>
</dbReference>
<keyword evidence="6" id="KW-0175">Coiled coil</keyword>
<dbReference type="STRING" id="889378.Spiaf_1505"/>
<comment type="function">
    <text evidence="5">Involved in formation and maintenance of cell shape.</text>
</comment>
<dbReference type="PANTHER" id="PTHR34138">
    <property type="entry name" value="CELL SHAPE-DETERMINING PROTEIN MREC"/>
    <property type="match status" value="1"/>
</dbReference>
<dbReference type="PIRSF" id="PIRSF038471">
    <property type="entry name" value="MreC"/>
    <property type="match status" value="1"/>
</dbReference>
<gene>
    <name evidence="9" type="ordered locus">Spiaf_1505</name>
</gene>
<reference evidence="10" key="1">
    <citation type="journal article" date="2013" name="Stand. Genomic Sci.">
        <title>Complete genome sequence of the halophilic bacterium Spirochaeta africana type strain (Z-7692(T)) from the alkaline Lake Magadi in the East African Rift.</title>
        <authorList>
            <person name="Liolos K."/>
            <person name="Abt B."/>
            <person name="Scheuner C."/>
            <person name="Teshima H."/>
            <person name="Held B."/>
            <person name="Lapidus A."/>
            <person name="Nolan M."/>
            <person name="Lucas S."/>
            <person name="Deshpande S."/>
            <person name="Cheng J.F."/>
            <person name="Tapia R."/>
            <person name="Goodwin L.A."/>
            <person name="Pitluck S."/>
            <person name="Pagani I."/>
            <person name="Ivanova N."/>
            <person name="Mavromatis K."/>
            <person name="Mikhailova N."/>
            <person name="Huntemann M."/>
            <person name="Pati A."/>
            <person name="Chen A."/>
            <person name="Palaniappan K."/>
            <person name="Land M."/>
            <person name="Rohde M."/>
            <person name="Tindall B.J."/>
            <person name="Detter J.C."/>
            <person name="Goker M."/>
            <person name="Bristow J."/>
            <person name="Eisen J.A."/>
            <person name="Markowitz V."/>
            <person name="Hugenholtz P."/>
            <person name="Woyke T."/>
            <person name="Klenk H.P."/>
            <person name="Kyrpides N.C."/>
        </authorList>
    </citation>
    <scope>NUCLEOTIDE SEQUENCE</scope>
    <source>
        <strain evidence="10">ATCC 700263 / DSM 8902 / Z-7692</strain>
    </source>
</reference>
<dbReference type="PATRIC" id="fig|889378.3.peg.1496"/>
<evidence type="ECO:0000313" key="10">
    <source>
        <dbReference type="Proteomes" id="UP000007383"/>
    </source>
</evidence>
<organism evidence="9 10">
    <name type="scientific">Spirochaeta africana (strain ATCC 700263 / DSM 8902 / Z-7692)</name>
    <dbReference type="NCBI Taxonomy" id="889378"/>
    <lineage>
        <taxon>Bacteria</taxon>
        <taxon>Pseudomonadati</taxon>
        <taxon>Spirochaetota</taxon>
        <taxon>Spirochaetia</taxon>
        <taxon>Spirochaetales</taxon>
        <taxon>Spirochaetaceae</taxon>
        <taxon>Spirochaeta</taxon>
    </lineage>
</organism>
<dbReference type="Pfam" id="PF04085">
    <property type="entry name" value="MreC"/>
    <property type="match status" value="1"/>
</dbReference>
<keyword evidence="7" id="KW-1133">Transmembrane helix</keyword>
<evidence type="ECO:0000256" key="2">
    <source>
        <dbReference type="ARBA" id="ARBA00013855"/>
    </source>
</evidence>
<dbReference type="PANTHER" id="PTHR34138:SF1">
    <property type="entry name" value="CELL SHAPE-DETERMINING PROTEIN MREC"/>
    <property type="match status" value="1"/>
</dbReference>
<dbReference type="HOGENOM" id="CLU_042663_1_0_12"/>
<dbReference type="AlphaFoldDB" id="H9UJ71"/>
<dbReference type="GO" id="GO:0005886">
    <property type="term" value="C:plasma membrane"/>
    <property type="evidence" value="ECO:0007669"/>
    <property type="project" value="TreeGrafter"/>
</dbReference>
<evidence type="ECO:0000256" key="7">
    <source>
        <dbReference type="SAM" id="Phobius"/>
    </source>
</evidence>
<feature type="transmembrane region" description="Helical" evidence="7">
    <location>
        <begin position="15"/>
        <end position="31"/>
    </location>
</feature>
<comment type="similarity">
    <text evidence="1 5">Belongs to the MreC family.</text>
</comment>